<organism evidence="1">
    <name type="scientific">Arundo donax</name>
    <name type="common">Giant reed</name>
    <name type="synonym">Donax arundinaceus</name>
    <dbReference type="NCBI Taxonomy" id="35708"/>
    <lineage>
        <taxon>Eukaryota</taxon>
        <taxon>Viridiplantae</taxon>
        <taxon>Streptophyta</taxon>
        <taxon>Embryophyta</taxon>
        <taxon>Tracheophyta</taxon>
        <taxon>Spermatophyta</taxon>
        <taxon>Magnoliopsida</taxon>
        <taxon>Liliopsida</taxon>
        <taxon>Poales</taxon>
        <taxon>Poaceae</taxon>
        <taxon>PACMAD clade</taxon>
        <taxon>Arundinoideae</taxon>
        <taxon>Arundineae</taxon>
        <taxon>Arundo</taxon>
    </lineage>
</organism>
<accession>A0A0A8YW69</accession>
<reference evidence="1" key="1">
    <citation type="submission" date="2014-09" db="EMBL/GenBank/DDBJ databases">
        <authorList>
            <person name="Magalhaes I.L.F."/>
            <person name="Oliveira U."/>
            <person name="Santos F.R."/>
            <person name="Vidigal T.H.D.A."/>
            <person name="Brescovit A.D."/>
            <person name="Santos A.J."/>
        </authorList>
    </citation>
    <scope>NUCLEOTIDE SEQUENCE</scope>
    <source>
        <tissue evidence="1">Shoot tissue taken approximately 20 cm above the soil surface</tissue>
    </source>
</reference>
<reference evidence="1" key="2">
    <citation type="journal article" date="2015" name="Data Brief">
        <title>Shoot transcriptome of the giant reed, Arundo donax.</title>
        <authorList>
            <person name="Barrero R.A."/>
            <person name="Guerrero F.D."/>
            <person name="Moolhuijzen P."/>
            <person name="Goolsby J.A."/>
            <person name="Tidwell J."/>
            <person name="Bellgard S.E."/>
            <person name="Bellgard M.I."/>
        </authorList>
    </citation>
    <scope>NUCLEOTIDE SEQUENCE</scope>
    <source>
        <tissue evidence="1">Shoot tissue taken approximately 20 cm above the soil surface</tissue>
    </source>
</reference>
<protein>
    <submittedName>
        <fullName evidence="1">Uncharacterized protein</fullName>
    </submittedName>
</protein>
<dbReference type="EMBL" id="GBRH01269160">
    <property type="protein sequence ID" value="JAD28735.1"/>
    <property type="molecule type" value="Transcribed_RNA"/>
</dbReference>
<proteinExistence type="predicted"/>
<sequence length="44" mass="5071">MTISHSWRVRSDFTSVTLRVGVAESEEWNLQSWCVLRAVSFLSV</sequence>
<evidence type="ECO:0000313" key="1">
    <source>
        <dbReference type="EMBL" id="JAD28735.1"/>
    </source>
</evidence>
<dbReference type="AlphaFoldDB" id="A0A0A8YW69"/>
<name>A0A0A8YW69_ARUDO</name>